<evidence type="ECO:0000256" key="2">
    <source>
        <dbReference type="ARBA" id="ARBA00023621"/>
    </source>
</evidence>
<dbReference type="PANTHER" id="PTHR43647:SF4">
    <property type="entry name" value="KETOREDUCTASE (KR) DOMAIN-CONTAINING PROTEIN"/>
    <property type="match status" value="1"/>
</dbReference>
<evidence type="ECO:0000313" key="4">
    <source>
        <dbReference type="EMBL" id="OAA57551.1"/>
    </source>
</evidence>
<accession>A0A167QDW3</accession>
<dbReference type="InterPro" id="IPR036291">
    <property type="entry name" value="NAD(P)-bd_dom_sf"/>
</dbReference>
<dbReference type="GO" id="GO:0000253">
    <property type="term" value="F:3-beta-hydroxysteroid 3-dehydrogenase (NADP+) activity"/>
    <property type="evidence" value="ECO:0007669"/>
    <property type="project" value="UniProtKB-EC"/>
</dbReference>
<gene>
    <name evidence="4" type="ORF">SPI_07210</name>
</gene>
<dbReference type="Proteomes" id="UP000076874">
    <property type="component" value="Unassembled WGS sequence"/>
</dbReference>
<dbReference type="OrthoDB" id="191139at2759"/>
<protein>
    <recommendedName>
        <fullName evidence="2">3beta-hydroxysteroid 3-dehydrogenase</fullName>
        <ecNumber evidence="2">1.1.1.270</ecNumber>
    </recommendedName>
</protein>
<keyword evidence="5" id="KW-1185">Reference proteome</keyword>
<dbReference type="AlphaFoldDB" id="A0A167QDW3"/>
<comment type="caution">
    <text evidence="4">The sequence shown here is derived from an EMBL/GenBank/DDBJ whole genome shotgun (WGS) entry which is preliminary data.</text>
</comment>
<proteinExistence type="predicted"/>
<evidence type="ECO:0000256" key="3">
    <source>
        <dbReference type="SAM" id="MobiDB-lite"/>
    </source>
</evidence>
<dbReference type="EMBL" id="AZHD01000014">
    <property type="protein sequence ID" value="OAA57551.1"/>
    <property type="molecule type" value="Genomic_DNA"/>
</dbReference>
<dbReference type="Gene3D" id="3.40.50.720">
    <property type="entry name" value="NAD(P)-binding Rossmann-like Domain"/>
    <property type="match status" value="1"/>
</dbReference>
<dbReference type="GO" id="GO:0005741">
    <property type="term" value="C:mitochondrial outer membrane"/>
    <property type="evidence" value="ECO:0007669"/>
    <property type="project" value="TreeGrafter"/>
</dbReference>
<feature type="region of interest" description="Disordered" evidence="3">
    <location>
        <begin position="305"/>
        <end position="334"/>
    </location>
</feature>
<dbReference type="PANTHER" id="PTHR43647">
    <property type="entry name" value="DEHYDROGENASE"/>
    <property type="match status" value="1"/>
</dbReference>
<organism evidence="4 5">
    <name type="scientific">Niveomyces insectorum RCEF 264</name>
    <dbReference type="NCBI Taxonomy" id="1081102"/>
    <lineage>
        <taxon>Eukaryota</taxon>
        <taxon>Fungi</taxon>
        <taxon>Dikarya</taxon>
        <taxon>Ascomycota</taxon>
        <taxon>Pezizomycotina</taxon>
        <taxon>Sordariomycetes</taxon>
        <taxon>Hypocreomycetidae</taxon>
        <taxon>Hypocreales</taxon>
        <taxon>Cordycipitaceae</taxon>
        <taxon>Niveomyces</taxon>
    </lineage>
</organism>
<name>A0A167QDW3_9HYPO</name>
<dbReference type="InterPro" id="IPR002347">
    <property type="entry name" value="SDR_fam"/>
</dbReference>
<evidence type="ECO:0000256" key="1">
    <source>
        <dbReference type="ARBA" id="ARBA00023589"/>
    </source>
</evidence>
<sequence length="334" mass="35636">MAPEGSILVTGANGTLGSAIVGKIVANADWAARYHGLYTVRDPATAKTLQSVLKKAPAAHAHDTVALDLSRLQSVRDAAADLRARVAAGTLPPIRALVWNAGFQEPATQTFTDDGYDMTFQANYLGHWLLTVLLLGSMDKEHGRVVIVGSWTHDTEDARNKVGGPDYYSDPKWATIFTDTESLAKGTYSSAKDDTTGRAGMRRYGAGKLCEVMMIRELQERLDRDPALSNVSVLGVDPGGMMTTLMRHGNYWFTHPLVAKTLMAGVTFVAGLVDRNGPMRPPTRSAGDVLQAALATAPPPLSAHPKGLYFNGNAPSTTGAEARDPAKTGALATY</sequence>
<comment type="pathway">
    <text evidence="1">Steroid biosynthesis; zymosterol biosynthesis; zymosterol from lanosterol: step 5/6.</text>
</comment>
<dbReference type="EC" id="1.1.1.270" evidence="2"/>
<dbReference type="GO" id="GO:0005789">
    <property type="term" value="C:endoplasmic reticulum membrane"/>
    <property type="evidence" value="ECO:0007669"/>
    <property type="project" value="TreeGrafter"/>
</dbReference>
<dbReference type="STRING" id="1081102.A0A167QDW3"/>
<dbReference type="PRINTS" id="PR00081">
    <property type="entry name" value="GDHRDH"/>
</dbReference>
<dbReference type="SUPFAM" id="SSF51735">
    <property type="entry name" value="NAD(P)-binding Rossmann-fold domains"/>
    <property type="match status" value="1"/>
</dbReference>
<reference evidence="4 5" key="1">
    <citation type="journal article" date="2016" name="Genome Biol. Evol.">
        <title>Divergent and convergent evolution of fungal pathogenicity.</title>
        <authorList>
            <person name="Shang Y."/>
            <person name="Xiao G."/>
            <person name="Zheng P."/>
            <person name="Cen K."/>
            <person name="Zhan S."/>
            <person name="Wang C."/>
        </authorList>
    </citation>
    <scope>NUCLEOTIDE SEQUENCE [LARGE SCALE GENOMIC DNA]</scope>
    <source>
        <strain evidence="4 5">RCEF 264</strain>
    </source>
</reference>
<dbReference type="Pfam" id="PF00106">
    <property type="entry name" value="adh_short"/>
    <property type="match status" value="1"/>
</dbReference>
<dbReference type="InterPro" id="IPR051593">
    <property type="entry name" value="Ergosterol_Biosynth_ERG27"/>
</dbReference>
<evidence type="ECO:0000313" key="5">
    <source>
        <dbReference type="Proteomes" id="UP000076874"/>
    </source>
</evidence>
<dbReference type="GO" id="GO:0005811">
    <property type="term" value="C:lipid droplet"/>
    <property type="evidence" value="ECO:0007669"/>
    <property type="project" value="TreeGrafter"/>
</dbReference>